<keyword evidence="3 11" id="KW-0732">Signal</keyword>
<evidence type="ECO:0000256" key="1">
    <source>
        <dbReference type="ARBA" id="ARBA00004389"/>
    </source>
</evidence>
<keyword evidence="4" id="KW-0256">Endoplasmic reticulum</keyword>
<dbReference type="SUPFAM" id="SSF52833">
    <property type="entry name" value="Thioredoxin-like"/>
    <property type="match status" value="1"/>
</dbReference>
<keyword evidence="2" id="KW-0813">Transport</keyword>
<dbReference type="OrthoDB" id="2121326at2759"/>
<evidence type="ECO:0000256" key="9">
    <source>
        <dbReference type="SAM" id="MobiDB-lite"/>
    </source>
</evidence>
<feature type="transmembrane region" description="Helical" evidence="10">
    <location>
        <begin position="192"/>
        <end position="214"/>
    </location>
</feature>
<keyword evidence="7" id="KW-1015">Disulfide bond</keyword>
<dbReference type="PANTHER" id="PTHR46107:SF3">
    <property type="entry name" value="THIOREDOXIN DOMAIN-CONTAINING PROTEIN"/>
    <property type="match status" value="1"/>
</dbReference>
<dbReference type="CDD" id="cd02961">
    <property type="entry name" value="PDI_a_family"/>
    <property type="match status" value="1"/>
</dbReference>
<dbReference type="OMA" id="WLLELYA"/>
<evidence type="ECO:0000256" key="11">
    <source>
        <dbReference type="SAM" id="SignalP"/>
    </source>
</evidence>
<evidence type="ECO:0000256" key="4">
    <source>
        <dbReference type="ARBA" id="ARBA00022824"/>
    </source>
</evidence>
<evidence type="ECO:0000256" key="6">
    <source>
        <dbReference type="ARBA" id="ARBA00022989"/>
    </source>
</evidence>
<dbReference type="InterPro" id="IPR036249">
    <property type="entry name" value="Thioredoxin-like_sf"/>
</dbReference>
<evidence type="ECO:0000313" key="13">
    <source>
        <dbReference type="EMBL" id="KXS16794.1"/>
    </source>
</evidence>
<feature type="domain" description="Thioredoxin" evidence="12">
    <location>
        <begin position="9"/>
        <end position="172"/>
    </location>
</feature>
<evidence type="ECO:0000256" key="10">
    <source>
        <dbReference type="SAM" id="Phobius"/>
    </source>
</evidence>
<keyword evidence="5" id="KW-0249">Electron transport</keyword>
<feature type="signal peptide" evidence="11">
    <location>
        <begin position="1"/>
        <end position="20"/>
    </location>
</feature>
<gene>
    <name evidence="13" type="ORF">M427DRAFT_133871</name>
</gene>
<dbReference type="PANTHER" id="PTHR46107">
    <property type="entry name" value="DUMPY: SHORTER THAN WILD-TYPE"/>
    <property type="match status" value="1"/>
</dbReference>
<evidence type="ECO:0000256" key="2">
    <source>
        <dbReference type="ARBA" id="ARBA00022448"/>
    </source>
</evidence>
<dbReference type="GO" id="GO:0005789">
    <property type="term" value="C:endoplasmic reticulum membrane"/>
    <property type="evidence" value="ECO:0007669"/>
    <property type="project" value="UniProtKB-SubCell"/>
</dbReference>
<dbReference type="AlphaFoldDB" id="A0A139AJR3"/>
<dbReference type="InterPro" id="IPR013766">
    <property type="entry name" value="Thioredoxin_domain"/>
</dbReference>
<evidence type="ECO:0000313" key="14">
    <source>
        <dbReference type="Proteomes" id="UP000070544"/>
    </source>
</evidence>
<proteinExistence type="predicted"/>
<evidence type="ECO:0000256" key="7">
    <source>
        <dbReference type="ARBA" id="ARBA00023157"/>
    </source>
</evidence>
<dbReference type="InterPro" id="IPR052454">
    <property type="entry name" value="TMX_domain-containing"/>
</dbReference>
<keyword evidence="14" id="KW-1185">Reference proteome</keyword>
<evidence type="ECO:0000259" key="12">
    <source>
        <dbReference type="PROSITE" id="PS51352"/>
    </source>
</evidence>
<dbReference type="GO" id="GO:0015036">
    <property type="term" value="F:disulfide oxidoreductase activity"/>
    <property type="evidence" value="ECO:0007669"/>
    <property type="project" value="TreeGrafter"/>
</dbReference>
<accession>A0A139AJR3</accession>
<evidence type="ECO:0000256" key="3">
    <source>
        <dbReference type="ARBA" id="ARBA00022729"/>
    </source>
</evidence>
<name>A0A139AJR3_GONPJ</name>
<keyword evidence="6 10" id="KW-1133">Transmembrane helix</keyword>
<keyword evidence="10" id="KW-0812">Transmembrane</keyword>
<dbReference type="Pfam" id="PF00085">
    <property type="entry name" value="Thioredoxin"/>
    <property type="match status" value="1"/>
</dbReference>
<dbReference type="EMBL" id="KQ965750">
    <property type="protein sequence ID" value="KXS16794.1"/>
    <property type="molecule type" value="Genomic_DNA"/>
</dbReference>
<dbReference type="PROSITE" id="PS51352">
    <property type="entry name" value="THIOREDOXIN_2"/>
    <property type="match status" value="1"/>
</dbReference>
<evidence type="ECO:0000256" key="5">
    <source>
        <dbReference type="ARBA" id="ARBA00022982"/>
    </source>
</evidence>
<dbReference type="Proteomes" id="UP000070544">
    <property type="component" value="Unassembled WGS sequence"/>
</dbReference>
<dbReference type="Gene3D" id="3.40.30.10">
    <property type="entry name" value="Glutaredoxin"/>
    <property type="match status" value="1"/>
</dbReference>
<evidence type="ECO:0000256" key="8">
    <source>
        <dbReference type="ARBA" id="ARBA00023284"/>
    </source>
</evidence>
<protein>
    <submittedName>
        <fullName evidence="13">Thioredoxin-like protein</fullName>
    </submittedName>
</protein>
<sequence>MRFIFPLATFLSCALPLAVAESGDSIVAGRGSPIDLTDTTFDSALREYPAHSWLLELYAPWCRYCQQFAPQYIQVAKAVHQSPEEFGNVMVARIDIEANPALAARFMVTRLPSFYYITGKSVFPVELNSRSQNALLYYLADQDWKSAKAVSWLMGPFGPVARLLGFTARLMFLVQSLGNSAKGLFSWVPQEYLPVLLFLVFLIPIGALVGSLYWTSASLKARRDEKAEQDSTTSSQTAPKVEKAGRASKKRD</sequence>
<reference evidence="13 14" key="1">
    <citation type="journal article" date="2015" name="Genome Biol. Evol.">
        <title>Phylogenomic analyses indicate that early fungi evolved digesting cell walls of algal ancestors of land plants.</title>
        <authorList>
            <person name="Chang Y."/>
            <person name="Wang S."/>
            <person name="Sekimoto S."/>
            <person name="Aerts A.L."/>
            <person name="Choi C."/>
            <person name="Clum A."/>
            <person name="LaButti K.M."/>
            <person name="Lindquist E.A."/>
            <person name="Yee Ngan C."/>
            <person name="Ohm R.A."/>
            <person name="Salamov A.A."/>
            <person name="Grigoriev I.V."/>
            <person name="Spatafora J.W."/>
            <person name="Berbee M.L."/>
        </authorList>
    </citation>
    <scope>NUCLEOTIDE SEQUENCE [LARGE SCALE GENOMIC DNA]</scope>
    <source>
        <strain evidence="13 14">JEL478</strain>
    </source>
</reference>
<dbReference type="STRING" id="1344416.A0A139AJR3"/>
<keyword evidence="10" id="KW-0472">Membrane</keyword>
<keyword evidence="8" id="KW-0676">Redox-active center</keyword>
<organism evidence="13 14">
    <name type="scientific">Gonapodya prolifera (strain JEL478)</name>
    <name type="common">Monoblepharis prolifera</name>
    <dbReference type="NCBI Taxonomy" id="1344416"/>
    <lineage>
        <taxon>Eukaryota</taxon>
        <taxon>Fungi</taxon>
        <taxon>Fungi incertae sedis</taxon>
        <taxon>Chytridiomycota</taxon>
        <taxon>Chytridiomycota incertae sedis</taxon>
        <taxon>Monoblepharidomycetes</taxon>
        <taxon>Monoblepharidales</taxon>
        <taxon>Gonapodyaceae</taxon>
        <taxon>Gonapodya</taxon>
    </lineage>
</organism>
<comment type="subcellular location">
    <subcellularLocation>
        <location evidence="1">Endoplasmic reticulum membrane</location>
        <topology evidence="1">Single-pass membrane protein</topology>
    </subcellularLocation>
</comment>
<feature type="chain" id="PRO_5007296231" evidence="11">
    <location>
        <begin position="21"/>
        <end position="252"/>
    </location>
</feature>
<feature type="region of interest" description="Disordered" evidence="9">
    <location>
        <begin position="223"/>
        <end position="252"/>
    </location>
</feature>